<organism evidence="1 2">
    <name type="scientific">Niallia circulans</name>
    <name type="common">Bacillus circulans</name>
    <dbReference type="NCBI Taxonomy" id="1397"/>
    <lineage>
        <taxon>Bacteria</taxon>
        <taxon>Bacillati</taxon>
        <taxon>Bacillota</taxon>
        <taxon>Bacilli</taxon>
        <taxon>Bacillales</taxon>
        <taxon>Bacillaceae</taxon>
        <taxon>Niallia</taxon>
    </lineage>
</organism>
<accession>A0AA91TNR8</accession>
<dbReference type="Pfam" id="PF17132">
    <property type="entry name" value="Glyco_hydro_106"/>
    <property type="match status" value="1"/>
</dbReference>
<reference evidence="1 2" key="1">
    <citation type="submission" date="2017-07" db="EMBL/GenBank/DDBJ databases">
        <title>Isolation and whole genome analysis of endospore-forming bacteria from heroin.</title>
        <authorList>
            <person name="Kalinowski J."/>
            <person name="Ahrens B."/>
            <person name="Al-Dilaimi A."/>
            <person name="Winkler A."/>
            <person name="Wibberg D."/>
            <person name="Schleenbecker U."/>
            <person name="Ruckert C."/>
            <person name="Wolfel R."/>
            <person name="Grass G."/>
        </authorList>
    </citation>
    <scope>NUCLEOTIDE SEQUENCE [LARGE SCALE GENOMIC DNA]</scope>
    <source>
        <strain evidence="1 2">7521-2</strain>
    </source>
</reference>
<dbReference type="RefSeq" id="WP_095333581.1">
    <property type="nucleotide sequence ID" value="NZ_NPBQ01000131.1"/>
</dbReference>
<dbReference type="PANTHER" id="PTHR36848">
    <property type="entry name" value="DNA-BINDING PROTEIN (PUTATIVE SECRETED PROTEIN)-RELATED"/>
    <property type="match status" value="1"/>
</dbReference>
<evidence type="ECO:0000313" key="1">
    <source>
        <dbReference type="EMBL" id="PAD81192.1"/>
    </source>
</evidence>
<dbReference type="NCBIfam" id="NF045579">
    <property type="entry name" value="rhamnoside_JR"/>
    <property type="match status" value="1"/>
</dbReference>
<proteinExistence type="predicted"/>
<protein>
    <submittedName>
        <fullName evidence="1">Uncharacterized protein</fullName>
    </submittedName>
</protein>
<dbReference type="Gene3D" id="2.60.120.260">
    <property type="entry name" value="Galactose-binding domain-like"/>
    <property type="match status" value="1"/>
</dbReference>
<evidence type="ECO:0000313" key="2">
    <source>
        <dbReference type="Proteomes" id="UP000216961"/>
    </source>
</evidence>
<dbReference type="InterPro" id="IPR008979">
    <property type="entry name" value="Galactose-bd-like_sf"/>
</dbReference>
<dbReference type="Proteomes" id="UP000216961">
    <property type="component" value="Unassembled WGS sequence"/>
</dbReference>
<name>A0AA91TNR8_NIACI</name>
<dbReference type="EMBL" id="NPBQ01000131">
    <property type="protein sequence ID" value="PAD81192.1"/>
    <property type="molecule type" value="Genomic_DNA"/>
</dbReference>
<dbReference type="PANTHER" id="PTHR36848:SF2">
    <property type="entry name" value="SECRETED PROTEIN"/>
    <property type="match status" value="1"/>
</dbReference>
<comment type="caution">
    <text evidence="1">The sequence shown here is derived from an EMBL/GenBank/DDBJ whole genome shotgun (WGS) entry which is preliminary data.</text>
</comment>
<dbReference type="InterPro" id="IPR053161">
    <property type="entry name" value="Ulvan_degrading_GH"/>
</dbReference>
<dbReference type="SUPFAM" id="SSF49785">
    <property type="entry name" value="Galactose-binding domain-like"/>
    <property type="match status" value="1"/>
</dbReference>
<sequence>MTNFLQLKHEFNDPSAEYSIFPFWFLNGDLHKEELARQLRDFKDKGVHGIVAHPRIGIPEDIEYLGTKFIERLRFIMEEAAKLGMKVIIYDEGMYPSGSAHGKVVENNPEYAARGLRMTMHPIKGPAQIKEQLEEYEEIVFAAALKMSGDRKIDPHSVVSLEVEQDSIVFDPKESGGWSIVFLIATFSKGTIRGLHFGEDDGEPNAPLAGDLLNPDAMKKFIRVTHDVYYAQFAEYFGNTITALFTDEPSVLGRCVDQEQIKPWTLGFLDYYRKHGNEAKDLLALWFDVGTDTAIKRRNFKKTVNKRLQETYYLPISEWCERHGIQLTGHPEASDDIGFLQYFQLPGQDLVWRWVGPEDNKGIQGRDSTLGKCSSDAARHRGLPRNANECFGCCGPNGHQWQLTVADMKWFVDWLFVRGVNMLYPHAFYYSIEGERLNERAPDNGPHNAWWNYYRLFADYERRMSWLLSDCTNITEIAILCEEDHLPWKIAEPLYTNQIEFNYLEEDLFLHNCLIEEGQVKIQKQIYRVIVIENLEQLVSNEMVQKLNLFLKNGGTVIIYNPEKKELPLRGNVVQLSNYNSVIGSLDRLQSRDVYLIPHNPGLRVTHIVKEGIDFYVLVNEDDSSVEGELAVKCRGALEKWDAWSSNIETIEINEVDGEYTKYNFSLQHRESIILCVNHQETPTFAAKSQKEEHSLDINVDHWTMTNPFRQKEVIKKLVSLTEYEDLKYFSGKTIYQSKVTLDASKRKYKKAQLDLGEVCELAELCINGETVGVKMWSPYHFDITPYINTDTLDIEVIVTNSKANEYAKELVKSGLIGPVRLKFYL</sequence>
<gene>
    <name evidence="1" type="ORF">CHH57_21435</name>
</gene>
<dbReference type="AlphaFoldDB" id="A0AA91TNR8"/>